<proteinExistence type="inferred from homology"/>
<feature type="transmembrane region" description="Helical" evidence="10">
    <location>
        <begin position="77"/>
        <end position="96"/>
    </location>
</feature>
<feature type="transmembrane region" description="Helical" evidence="10">
    <location>
        <begin position="349"/>
        <end position="368"/>
    </location>
</feature>
<name>A0ABT2RZA6_9FIRM</name>
<evidence type="ECO:0000313" key="12">
    <source>
        <dbReference type="Proteomes" id="UP001652461"/>
    </source>
</evidence>
<keyword evidence="5 10" id="KW-0812">Transmembrane</keyword>
<keyword evidence="3 9" id="KW-1003">Cell membrane</keyword>
<comment type="caution">
    <text evidence="11">The sequence shown here is derived from an EMBL/GenBank/DDBJ whole genome shotgun (WGS) entry which is preliminary data.</text>
</comment>
<sequence length="463" mass="52961">MVFSSIVFLFAFLPPVLAVYYLAPARLRNLVLLAASLIFYAWGEPVYIGLMIYSILWNYVMGLDIARQREKGRQGRGSLTLGILVNLLILGFFKYYGFLAENLYHWFALQLPDLSFSLPIGLSFYTFQSISYLADVYRGKARRQTNLISFGLYISMFPQLVAGPIVQYADVDAQLQQRNMSWNKFGIGVRYFVAGLSKKVLLANNLGMMYQELTGLSSLSVLSAWLGVLAYTLQIYFDFSGYSDMAIGLGKMLGFDFRPNFNYPYCAKSITDFWRRWHISLSSWFREYVYIPLGGNRVTTGRHIFNLLVVWFCTGLWHGASWNFVVWGLYYGILLIFEKYVLKGKIEKLPLLGHLYTLFLVMVGWVFFFRPNLSAAGQYLAVMFGQGAAGAVDTAGLYYLTTGLVLFLLAVLFSTPLPFGLLRKLEENEWWDGLILAGYLALFLLAVAYLIRDTYNPFLYFRF</sequence>
<evidence type="ECO:0000256" key="9">
    <source>
        <dbReference type="PIRNR" id="PIRNR016636"/>
    </source>
</evidence>
<feature type="transmembrane region" description="Helical" evidence="10">
    <location>
        <begin position="397"/>
        <end position="422"/>
    </location>
</feature>
<feature type="transmembrane region" description="Helical" evidence="10">
    <location>
        <begin position="116"/>
        <end position="134"/>
    </location>
</feature>
<dbReference type="PANTHER" id="PTHR13285:SF23">
    <property type="entry name" value="TEICHOIC ACID D-ALANYLTRANSFERASE"/>
    <property type="match status" value="1"/>
</dbReference>
<evidence type="ECO:0000256" key="8">
    <source>
        <dbReference type="ARBA" id="ARBA00023315"/>
    </source>
</evidence>
<gene>
    <name evidence="11" type="ORF">OCV63_10605</name>
</gene>
<dbReference type="PIRSF" id="PIRSF500217">
    <property type="entry name" value="AlgI"/>
    <property type="match status" value="1"/>
</dbReference>
<dbReference type="InterPro" id="IPR004299">
    <property type="entry name" value="MBOAT_fam"/>
</dbReference>
<dbReference type="Pfam" id="PF03062">
    <property type="entry name" value="MBOAT"/>
    <property type="match status" value="1"/>
</dbReference>
<accession>A0ABT2RZA6</accession>
<evidence type="ECO:0000256" key="10">
    <source>
        <dbReference type="SAM" id="Phobius"/>
    </source>
</evidence>
<keyword evidence="8 9" id="KW-0012">Acyltransferase</keyword>
<comment type="subcellular location">
    <subcellularLocation>
        <location evidence="1">Cell membrane</location>
        <topology evidence="1">Multi-pass membrane protein</topology>
    </subcellularLocation>
</comment>
<evidence type="ECO:0000256" key="1">
    <source>
        <dbReference type="ARBA" id="ARBA00004651"/>
    </source>
</evidence>
<dbReference type="PANTHER" id="PTHR13285">
    <property type="entry name" value="ACYLTRANSFERASE"/>
    <property type="match status" value="1"/>
</dbReference>
<comment type="similarity">
    <text evidence="2 9">Belongs to the membrane-bound acyltransferase family.</text>
</comment>
<feature type="transmembrane region" description="Helical" evidence="10">
    <location>
        <begin position="189"/>
        <end position="207"/>
    </location>
</feature>
<keyword evidence="4 9" id="KW-0808">Transferase</keyword>
<feature type="transmembrane region" description="Helical" evidence="10">
    <location>
        <begin position="146"/>
        <end position="169"/>
    </location>
</feature>
<evidence type="ECO:0000256" key="5">
    <source>
        <dbReference type="ARBA" id="ARBA00022692"/>
    </source>
</evidence>
<evidence type="ECO:0000313" key="11">
    <source>
        <dbReference type="EMBL" id="MCU6697345.1"/>
    </source>
</evidence>
<feature type="transmembrane region" description="Helical" evidence="10">
    <location>
        <begin position="434"/>
        <end position="451"/>
    </location>
</feature>
<reference evidence="11 12" key="1">
    <citation type="journal article" date="2021" name="ISME Commun">
        <title>Automated analysis of genomic sequences facilitates high-throughput and comprehensive description of bacteria.</title>
        <authorList>
            <person name="Hitch T.C.A."/>
        </authorList>
    </citation>
    <scope>NUCLEOTIDE SEQUENCE [LARGE SCALE GENOMIC DNA]</scope>
    <source>
        <strain evidence="11 12">Sanger_04</strain>
    </source>
</reference>
<feature type="transmembrane region" description="Helical" evidence="10">
    <location>
        <begin position="316"/>
        <end position="337"/>
    </location>
</feature>
<dbReference type="InterPro" id="IPR051085">
    <property type="entry name" value="MB_O-acyltransferase"/>
</dbReference>
<feature type="transmembrane region" description="Helical" evidence="10">
    <location>
        <begin position="219"/>
        <end position="237"/>
    </location>
</feature>
<keyword evidence="7 9" id="KW-0472">Membrane</keyword>
<dbReference type="InterPro" id="IPR024194">
    <property type="entry name" value="Ac/AlaTfrase_AlgI/DltB"/>
</dbReference>
<evidence type="ECO:0000256" key="4">
    <source>
        <dbReference type="ARBA" id="ARBA00022679"/>
    </source>
</evidence>
<organism evidence="11 12">
    <name type="scientific">Laedolimicola ammoniilytica</name>
    <dbReference type="NCBI Taxonomy" id="2981771"/>
    <lineage>
        <taxon>Bacteria</taxon>
        <taxon>Bacillati</taxon>
        <taxon>Bacillota</taxon>
        <taxon>Clostridia</taxon>
        <taxon>Lachnospirales</taxon>
        <taxon>Lachnospiraceae</taxon>
        <taxon>Laedolimicola</taxon>
    </lineage>
</organism>
<evidence type="ECO:0000256" key="2">
    <source>
        <dbReference type="ARBA" id="ARBA00010323"/>
    </source>
</evidence>
<dbReference type="Proteomes" id="UP001652461">
    <property type="component" value="Unassembled WGS sequence"/>
</dbReference>
<feature type="transmembrane region" description="Helical" evidence="10">
    <location>
        <begin position="34"/>
        <end position="56"/>
    </location>
</feature>
<dbReference type="PIRSF" id="PIRSF016636">
    <property type="entry name" value="AlgI_DltB"/>
    <property type="match status" value="1"/>
</dbReference>
<evidence type="ECO:0000256" key="3">
    <source>
        <dbReference type="ARBA" id="ARBA00022475"/>
    </source>
</evidence>
<evidence type="ECO:0000256" key="6">
    <source>
        <dbReference type="ARBA" id="ARBA00022989"/>
    </source>
</evidence>
<keyword evidence="6 10" id="KW-1133">Transmembrane helix</keyword>
<evidence type="ECO:0000256" key="7">
    <source>
        <dbReference type="ARBA" id="ARBA00023136"/>
    </source>
</evidence>
<dbReference type="InterPro" id="IPR028362">
    <property type="entry name" value="AlgI"/>
</dbReference>
<dbReference type="RefSeq" id="WP_158363775.1">
    <property type="nucleotide sequence ID" value="NZ_JAOQKC010000013.1"/>
</dbReference>
<dbReference type="EMBL" id="JAOQKC010000013">
    <property type="protein sequence ID" value="MCU6697345.1"/>
    <property type="molecule type" value="Genomic_DNA"/>
</dbReference>
<protein>
    <submittedName>
        <fullName evidence="11">MBOAT family protein</fullName>
    </submittedName>
</protein>
<keyword evidence="12" id="KW-1185">Reference proteome</keyword>